<dbReference type="AlphaFoldDB" id="A0A2P2Q5B8"/>
<name>A0A2P2Q5B8_RHIMU</name>
<keyword evidence="1" id="KW-0472">Membrane</keyword>
<sequence>MKCLKGVVCSDYKIIPRTECSTERESLSFTPIESEQLPFHILISFFISNYFFLYFLC</sequence>
<feature type="transmembrane region" description="Helical" evidence="1">
    <location>
        <begin position="37"/>
        <end position="56"/>
    </location>
</feature>
<accession>A0A2P2Q5B8</accession>
<dbReference type="EMBL" id="GGEC01081657">
    <property type="protein sequence ID" value="MBX62141.1"/>
    <property type="molecule type" value="Transcribed_RNA"/>
</dbReference>
<evidence type="ECO:0000313" key="2">
    <source>
        <dbReference type="EMBL" id="MBX62141.1"/>
    </source>
</evidence>
<proteinExistence type="predicted"/>
<keyword evidence="1" id="KW-0812">Transmembrane</keyword>
<protein>
    <submittedName>
        <fullName evidence="2">Uncharacterized protein</fullName>
    </submittedName>
</protein>
<keyword evidence="1" id="KW-1133">Transmembrane helix</keyword>
<evidence type="ECO:0000256" key="1">
    <source>
        <dbReference type="SAM" id="Phobius"/>
    </source>
</evidence>
<reference evidence="2" key="1">
    <citation type="submission" date="2018-02" db="EMBL/GenBank/DDBJ databases">
        <title>Rhizophora mucronata_Transcriptome.</title>
        <authorList>
            <person name="Meera S.P."/>
            <person name="Sreeshan A."/>
            <person name="Augustine A."/>
        </authorList>
    </citation>
    <scope>NUCLEOTIDE SEQUENCE</scope>
    <source>
        <tissue evidence="2">Leaf</tissue>
    </source>
</reference>
<organism evidence="2">
    <name type="scientific">Rhizophora mucronata</name>
    <name type="common">Asiatic mangrove</name>
    <dbReference type="NCBI Taxonomy" id="61149"/>
    <lineage>
        <taxon>Eukaryota</taxon>
        <taxon>Viridiplantae</taxon>
        <taxon>Streptophyta</taxon>
        <taxon>Embryophyta</taxon>
        <taxon>Tracheophyta</taxon>
        <taxon>Spermatophyta</taxon>
        <taxon>Magnoliopsida</taxon>
        <taxon>eudicotyledons</taxon>
        <taxon>Gunneridae</taxon>
        <taxon>Pentapetalae</taxon>
        <taxon>rosids</taxon>
        <taxon>fabids</taxon>
        <taxon>Malpighiales</taxon>
        <taxon>Rhizophoraceae</taxon>
        <taxon>Rhizophora</taxon>
    </lineage>
</organism>